<comment type="similarity">
    <text evidence="2 8">Belongs to the diaminopimelate epimerase family.</text>
</comment>
<feature type="binding site" evidence="8">
    <location>
        <position position="15"/>
    </location>
    <ligand>
        <name>substrate</name>
    </ligand>
</feature>
<evidence type="ECO:0000256" key="1">
    <source>
        <dbReference type="ARBA" id="ARBA00005196"/>
    </source>
</evidence>
<keyword evidence="11" id="KW-1185">Reference proteome</keyword>
<dbReference type="InterPro" id="IPR018510">
    <property type="entry name" value="DAP_epimerase_AS"/>
</dbReference>
<dbReference type="Pfam" id="PF01678">
    <property type="entry name" value="DAP_epimerase"/>
    <property type="match status" value="2"/>
</dbReference>
<sequence length="284" mass="29787">MSAPLDFTKGHGTENDFVILDDPDGRLELDAARVAALADRRAGIGGDGVIRAVRSRAAGIDAPADAPEWFMDYRNADGSIAEMCGNGVRVLAAHLQRAGHVREDRFAILTRAGVRAVKILERPTGPGAPWQVRVGMGASRTLPEARAVEIAGLRLDATDVDMGNPHAVAFLPADVDLDGLDLSRRPALDPEPAEGANIELVSERGPHHIAMRVHERGVGETRSCGTGVAAVAVAAALRAGDESRTPWTVDVPGGRLEVGWTEEGEVTLSGPAQLVADGTTLLSA</sequence>
<dbReference type="GO" id="GO:0009089">
    <property type="term" value="P:lysine biosynthetic process via diaminopimelate"/>
    <property type="evidence" value="ECO:0007669"/>
    <property type="project" value="UniProtKB-UniRule"/>
</dbReference>
<keyword evidence="6 8" id="KW-0413">Isomerase</keyword>
<dbReference type="SUPFAM" id="SSF54506">
    <property type="entry name" value="Diaminopimelate epimerase-like"/>
    <property type="match status" value="2"/>
</dbReference>
<feature type="active site" evidence="9">
    <location>
        <position position="84"/>
    </location>
</feature>
<feature type="binding site" evidence="8">
    <location>
        <position position="75"/>
    </location>
    <ligand>
        <name>substrate</name>
    </ligand>
</feature>
<dbReference type="InterPro" id="IPR001653">
    <property type="entry name" value="DAP_epimerase_DapF"/>
</dbReference>
<dbReference type="Proteomes" id="UP000274327">
    <property type="component" value="Unassembled WGS sequence"/>
</dbReference>
<gene>
    <name evidence="8" type="primary">dapF</name>
    <name evidence="10" type="ORF">DS079_01585</name>
</gene>
<dbReference type="GeneID" id="78119724"/>
<dbReference type="NCBIfam" id="TIGR00652">
    <property type="entry name" value="DapF"/>
    <property type="match status" value="1"/>
</dbReference>
<reference evidence="10 11" key="1">
    <citation type="submission" date="2018-07" db="EMBL/GenBank/DDBJ databases">
        <title>Brachybacteriurn paraconglorneratum KCTC 9916.</title>
        <authorList>
            <person name="Li Y."/>
        </authorList>
    </citation>
    <scope>NUCLEOTIDE SEQUENCE [LARGE SCALE GENOMIC DNA]</scope>
    <source>
        <strain evidence="10 11">KCTC 9916</strain>
    </source>
</reference>
<feature type="binding site" evidence="8">
    <location>
        <begin position="215"/>
        <end position="216"/>
    </location>
    <ligand>
        <name>substrate</name>
    </ligand>
</feature>
<feature type="active site" description="Proton donor" evidence="8">
    <location>
        <position position="84"/>
    </location>
</feature>
<dbReference type="PANTHER" id="PTHR31689">
    <property type="entry name" value="DIAMINOPIMELATE EPIMERASE, CHLOROPLASTIC"/>
    <property type="match status" value="1"/>
</dbReference>
<proteinExistence type="inferred from homology"/>
<comment type="pathway">
    <text evidence="1 8">Amino-acid biosynthesis; L-lysine biosynthesis via DAP pathway; DL-2,6-diaminopimelate from LL-2,6-diaminopimelate: step 1/1.</text>
</comment>
<dbReference type="PANTHER" id="PTHR31689:SF0">
    <property type="entry name" value="DIAMINOPIMELATE EPIMERASE"/>
    <property type="match status" value="1"/>
</dbReference>
<evidence type="ECO:0000256" key="8">
    <source>
        <dbReference type="HAMAP-Rule" id="MF_00197"/>
    </source>
</evidence>
<evidence type="ECO:0000256" key="9">
    <source>
        <dbReference type="PROSITE-ProRule" id="PRU10125"/>
    </source>
</evidence>
<name>A0A3R8S0K5_9MICO</name>
<keyword evidence="8" id="KW-0963">Cytoplasm</keyword>
<feature type="site" description="Could be important to modulate the pK values of the two catalytic cysteine residues" evidence="8">
    <location>
        <position position="166"/>
    </location>
</feature>
<comment type="caution">
    <text evidence="10">The sequence shown here is derived from an EMBL/GenBank/DDBJ whole genome shotgun (WGS) entry which is preliminary data.</text>
</comment>
<evidence type="ECO:0000256" key="4">
    <source>
        <dbReference type="ARBA" id="ARBA00022605"/>
    </source>
</evidence>
<dbReference type="AlphaFoldDB" id="A0A3R8S0K5"/>
<comment type="subunit">
    <text evidence="8">Homodimer.</text>
</comment>
<accession>A0A3R8S0K5</accession>
<evidence type="ECO:0000256" key="5">
    <source>
        <dbReference type="ARBA" id="ARBA00023154"/>
    </source>
</evidence>
<dbReference type="PROSITE" id="PS01326">
    <property type="entry name" value="DAP_EPIMERASE"/>
    <property type="match status" value="1"/>
</dbReference>
<dbReference type="HAMAP" id="MF_00197">
    <property type="entry name" value="DAP_epimerase"/>
    <property type="match status" value="1"/>
</dbReference>
<feature type="site" description="Could be important to modulate the pK values of the two catalytic cysteine residues" evidence="8">
    <location>
        <position position="215"/>
    </location>
</feature>
<feature type="active site" description="Proton acceptor" evidence="8">
    <location>
        <position position="224"/>
    </location>
</feature>
<evidence type="ECO:0000256" key="6">
    <source>
        <dbReference type="ARBA" id="ARBA00023235"/>
    </source>
</evidence>
<evidence type="ECO:0000256" key="2">
    <source>
        <dbReference type="ARBA" id="ARBA00010219"/>
    </source>
</evidence>
<dbReference type="GO" id="GO:0008837">
    <property type="term" value="F:diaminopimelate epimerase activity"/>
    <property type="evidence" value="ECO:0007669"/>
    <property type="project" value="UniProtKB-UniRule"/>
</dbReference>
<comment type="caution">
    <text evidence="8">Lacks conserved residue(s) required for the propagation of feature annotation.</text>
</comment>
<dbReference type="Gene3D" id="3.10.310.10">
    <property type="entry name" value="Diaminopimelate Epimerase, Chain A, domain 1"/>
    <property type="match status" value="2"/>
</dbReference>
<keyword evidence="4 8" id="KW-0028">Amino-acid biosynthesis</keyword>
<feature type="binding site" evidence="8">
    <location>
        <position position="197"/>
    </location>
    <ligand>
        <name>substrate</name>
    </ligand>
</feature>
<comment type="function">
    <text evidence="8">Catalyzes the stereoinversion of LL-2,6-diaminopimelate (L,L-DAP) to meso-diaminopimelate (meso-DAP), a precursor of L-lysine and an essential component of the bacterial peptidoglycan.</text>
</comment>
<dbReference type="RefSeq" id="WP_126984546.1">
    <property type="nucleotide sequence ID" value="NZ_ML133851.1"/>
</dbReference>
<feature type="binding site" evidence="8">
    <location>
        <position position="164"/>
    </location>
    <ligand>
        <name>substrate</name>
    </ligand>
</feature>
<dbReference type="EC" id="5.1.1.7" evidence="3 8"/>
<dbReference type="GO" id="GO:0005829">
    <property type="term" value="C:cytosol"/>
    <property type="evidence" value="ECO:0007669"/>
    <property type="project" value="TreeGrafter"/>
</dbReference>
<evidence type="ECO:0000313" key="11">
    <source>
        <dbReference type="Proteomes" id="UP000274327"/>
    </source>
</evidence>
<comment type="catalytic activity">
    <reaction evidence="7 8">
        <text>(2S,6S)-2,6-diaminopimelate = meso-2,6-diaminopimelate</text>
        <dbReference type="Rhea" id="RHEA:15393"/>
        <dbReference type="ChEBI" id="CHEBI:57609"/>
        <dbReference type="ChEBI" id="CHEBI:57791"/>
        <dbReference type="EC" id="5.1.1.7"/>
    </reaction>
</comment>
<dbReference type="EMBL" id="QOCI01000001">
    <property type="protein sequence ID" value="RRR20125.1"/>
    <property type="molecule type" value="Genomic_DNA"/>
</dbReference>
<feature type="binding site" evidence="8">
    <location>
        <begin position="225"/>
        <end position="226"/>
    </location>
    <ligand>
        <name>substrate</name>
    </ligand>
</feature>
<evidence type="ECO:0000256" key="7">
    <source>
        <dbReference type="ARBA" id="ARBA00051712"/>
    </source>
</evidence>
<organism evidence="10 11">
    <name type="scientific">Brachybacterium paraconglomeratum</name>
    <dbReference type="NCBI Taxonomy" id="173362"/>
    <lineage>
        <taxon>Bacteria</taxon>
        <taxon>Bacillati</taxon>
        <taxon>Actinomycetota</taxon>
        <taxon>Actinomycetes</taxon>
        <taxon>Micrococcales</taxon>
        <taxon>Dermabacteraceae</taxon>
        <taxon>Brachybacterium</taxon>
    </lineage>
</organism>
<keyword evidence="5 8" id="KW-0457">Lysine biosynthesis</keyword>
<evidence type="ECO:0000313" key="10">
    <source>
        <dbReference type="EMBL" id="RRR20125.1"/>
    </source>
</evidence>
<dbReference type="UniPathway" id="UPA00034">
    <property type="reaction ID" value="UER00025"/>
</dbReference>
<feature type="binding site" evidence="8">
    <location>
        <begin position="85"/>
        <end position="86"/>
    </location>
    <ligand>
        <name>substrate</name>
    </ligand>
</feature>
<comment type="subcellular location">
    <subcellularLocation>
        <location evidence="8">Cytoplasm</location>
    </subcellularLocation>
</comment>
<protein>
    <recommendedName>
        <fullName evidence="3 8">Diaminopimelate epimerase</fullName>
        <shortName evidence="8">DAP epimerase</shortName>
        <ecNumber evidence="3 8">5.1.1.7</ecNumber>
    </recommendedName>
    <alternativeName>
        <fullName evidence="8">PLP-independent amino acid racemase</fullName>
    </alternativeName>
</protein>
<evidence type="ECO:0000256" key="3">
    <source>
        <dbReference type="ARBA" id="ARBA00013080"/>
    </source>
</evidence>